<organism evidence="1 2">
    <name type="scientific">Sphaerodactylus townsendi</name>
    <dbReference type="NCBI Taxonomy" id="933632"/>
    <lineage>
        <taxon>Eukaryota</taxon>
        <taxon>Metazoa</taxon>
        <taxon>Chordata</taxon>
        <taxon>Craniata</taxon>
        <taxon>Vertebrata</taxon>
        <taxon>Euteleostomi</taxon>
        <taxon>Lepidosauria</taxon>
        <taxon>Squamata</taxon>
        <taxon>Bifurcata</taxon>
        <taxon>Gekkota</taxon>
        <taxon>Sphaerodactylidae</taxon>
        <taxon>Sphaerodactylus</taxon>
    </lineage>
</organism>
<keyword evidence="2" id="KW-1185">Reference proteome</keyword>
<evidence type="ECO:0000313" key="2">
    <source>
        <dbReference type="Proteomes" id="UP000827872"/>
    </source>
</evidence>
<accession>A0ACB8FAS0</accession>
<reference evidence="1" key="1">
    <citation type="submission" date="2021-08" db="EMBL/GenBank/DDBJ databases">
        <title>The first chromosome-level gecko genome reveals the dynamic sex chromosomes of Neotropical dwarf geckos (Sphaerodactylidae: Sphaerodactylus).</title>
        <authorList>
            <person name="Pinto B.J."/>
            <person name="Keating S.E."/>
            <person name="Gamble T."/>
        </authorList>
    </citation>
    <scope>NUCLEOTIDE SEQUENCE</scope>
    <source>
        <strain evidence="1">TG3544</strain>
    </source>
</reference>
<proteinExistence type="predicted"/>
<name>A0ACB8FAS0_9SAUR</name>
<protein>
    <submittedName>
        <fullName evidence="1">Uncharacterized protein</fullName>
    </submittedName>
</protein>
<evidence type="ECO:0000313" key="1">
    <source>
        <dbReference type="EMBL" id="KAH8002108.1"/>
    </source>
</evidence>
<dbReference type="Proteomes" id="UP000827872">
    <property type="component" value="Linkage Group LG08"/>
</dbReference>
<sequence length="181" mass="20275">MPQRVSVLTGIPHGIPTANSADSTTHHRRAADEMNVSNREQWTTRPETRSSGRPGQRPGAADDRTDSRAEEGARKAGEQGERQIAGSNRQPEAANIQVQRRTAEATTAPPRPRQASLSPTTTPSTVMNKERSRKTQRTYTCSCYFKDIRINQHHLYLVWIHLQLPGPWLSDASLELIQMLK</sequence>
<gene>
    <name evidence="1" type="ORF">K3G42_020432</name>
</gene>
<comment type="caution">
    <text evidence="1">The sequence shown here is derived from an EMBL/GenBank/DDBJ whole genome shotgun (WGS) entry which is preliminary data.</text>
</comment>
<dbReference type="EMBL" id="CM037621">
    <property type="protein sequence ID" value="KAH8002108.1"/>
    <property type="molecule type" value="Genomic_DNA"/>
</dbReference>